<dbReference type="Proteomes" id="UP000242715">
    <property type="component" value="Unassembled WGS sequence"/>
</dbReference>
<proteinExistence type="predicted"/>
<dbReference type="EMBL" id="DF973196">
    <property type="protein sequence ID" value="GAU19239.1"/>
    <property type="molecule type" value="Genomic_DNA"/>
</dbReference>
<keyword evidence="3" id="KW-1185">Reference proteome</keyword>
<reference evidence="3" key="1">
    <citation type="journal article" date="2017" name="Front. Plant Sci.">
        <title>Climate Clever Clovers: New Paradigm to Reduce the Environmental Footprint of Ruminants by Breeding Low Methanogenic Forages Utilizing Haplotype Variation.</title>
        <authorList>
            <person name="Kaur P."/>
            <person name="Appels R."/>
            <person name="Bayer P.E."/>
            <person name="Keeble-Gagnere G."/>
            <person name="Wang J."/>
            <person name="Hirakawa H."/>
            <person name="Shirasawa K."/>
            <person name="Vercoe P."/>
            <person name="Stefanova K."/>
            <person name="Durmic Z."/>
            <person name="Nichols P."/>
            <person name="Revell C."/>
            <person name="Isobe S.N."/>
            <person name="Edwards D."/>
            <person name="Erskine W."/>
        </authorList>
    </citation>
    <scope>NUCLEOTIDE SEQUENCE [LARGE SCALE GENOMIC DNA]</scope>
    <source>
        <strain evidence="3">cv. Daliak</strain>
    </source>
</reference>
<organism evidence="2 3">
    <name type="scientific">Trifolium subterraneum</name>
    <name type="common">Subterranean clover</name>
    <dbReference type="NCBI Taxonomy" id="3900"/>
    <lineage>
        <taxon>Eukaryota</taxon>
        <taxon>Viridiplantae</taxon>
        <taxon>Streptophyta</taxon>
        <taxon>Embryophyta</taxon>
        <taxon>Tracheophyta</taxon>
        <taxon>Spermatophyta</taxon>
        <taxon>Magnoliopsida</taxon>
        <taxon>eudicotyledons</taxon>
        <taxon>Gunneridae</taxon>
        <taxon>Pentapetalae</taxon>
        <taxon>rosids</taxon>
        <taxon>fabids</taxon>
        <taxon>Fabales</taxon>
        <taxon>Fabaceae</taxon>
        <taxon>Papilionoideae</taxon>
        <taxon>50 kb inversion clade</taxon>
        <taxon>NPAAA clade</taxon>
        <taxon>Hologalegina</taxon>
        <taxon>IRL clade</taxon>
        <taxon>Trifolieae</taxon>
        <taxon>Trifolium</taxon>
    </lineage>
</organism>
<name>A0A2Z6LME2_TRISU</name>
<dbReference type="AlphaFoldDB" id="A0A2Z6LME2"/>
<protein>
    <submittedName>
        <fullName evidence="2">Uncharacterized protein</fullName>
    </submittedName>
</protein>
<gene>
    <name evidence="2" type="ORF">TSUD_199200</name>
</gene>
<evidence type="ECO:0000313" key="2">
    <source>
        <dbReference type="EMBL" id="GAU19239.1"/>
    </source>
</evidence>
<keyword evidence="1" id="KW-0812">Transmembrane</keyword>
<sequence>MAVKADVWSRLSPTQHGYVALMGFKPMIQEDKISLEFKLSSLSQKGSPRHVKEPALPDLGRLRWAGLTANLLPLGSFPTALFFPISTPVAWFFSM</sequence>
<feature type="transmembrane region" description="Helical" evidence="1">
    <location>
        <begin position="71"/>
        <end position="93"/>
    </location>
</feature>
<keyword evidence="1" id="KW-1133">Transmembrane helix</keyword>
<accession>A0A2Z6LME2</accession>
<evidence type="ECO:0000313" key="3">
    <source>
        <dbReference type="Proteomes" id="UP000242715"/>
    </source>
</evidence>
<keyword evidence="1" id="KW-0472">Membrane</keyword>
<evidence type="ECO:0000256" key="1">
    <source>
        <dbReference type="SAM" id="Phobius"/>
    </source>
</evidence>